<dbReference type="Gene3D" id="1.10.10.10">
    <property type="entry name" value="Winged helix-like DNA-binding domain superfamily/Winged helix DNA-binding domain"/>
    <property type="match status" value="1"/>
</dbReference>
<proteinExistence type="predicted"/>
<comment type="caution">
    <text evidence="1">The sequence shown here is derived from an EMBL/GenBank/DDBJ whole genome shotgun (WGS) entry which is preliminary data.</text>
</comment>
<dbReference type="AlphaFoldDB" id="A0A0F9ML11"/>
<accession>A0A0F9ML11</accession>
<reference evidence="1" key="1">
    <citation type="journal article" date="2015" name="Nature">
        <title>Complex archaea that bridge the gap between prokaryotes and eukaryotes.</title>
        <authorList>
            <person name="Spang A."/>
            <person name="Saw J.H."/>
            <person name="Jorgensen S.L."/>
            <person name="Zaremba-Niedzwiedzka K."/>
            <person name="Martijn J."/>
            <person name="Lind A.E."/>
            <person name="van Eijk R."/>
            <person name="Schleper C."/>
            <person name="Guy L."/>
            <person name="Ettema T.J."/>
        </authorList>
    </citation>
    <scope>NUCLEOTIDE SEQUENCE</scope>
</reference>
<organism evidence="1">
    <name type="scientific">marine sediment metagenome</name>
    <dbReference type="NCBI Taxonomy" id="412755"/>
    <lineage>
        <taxon>unclassified sequences</taxon>
        <taxon>metagenomes</taxon>
        <taxon>ecological metagenomes</taxon>
    </lineage>
</organism>
<dbReference type="SUPFAM" id="SSF46785">
    <property type="entry name" value="Winged helix' DNA-binding domain"/>
    <property type="match status" value="1"/>
</dbReference>
<evidence type="ECO:0000313" key="1">
    <source>
        <dbReference type="EMBL" id="KKM69877.1"/>
    </source>
</evidence>
<evidence type="ECO:0008006" key="2">
    <source>
        <dbReference type="Google" id="ProtNLM"/>
    </source>
</evidence>
<dbReference type="EMBL" id="LAZR01009915">
    <property type="protein sequence ID" value="KKM69877.1"/>
    <property type="molecule type" value="Genomic_DNA"/>
</dbReference>
<sequence>MNETNASKILNVLNEEILTSRDISKELDIPLDKVKNSISSLKSQNLIKVIKIEKNTFYYQNREAYMKRLLVEVAKWNMPIIKAVVFDVIEESFSFKPSKEFKKYFFNLKESIKIKTKYI</sequence>
<dbReference type="InterPro" id="IPR036388">
    <property type="entry name" value="WH-like_DNA-bd_sf"/>
</dbReference>
<dbReference type="InterPro" id="IPR036390">
    <property type="entry name" value="WH_DNA-bd_sf"/>
</dbReference>
<gene>
    <name evidence="1" type="ORF">LCGC14_1446400</name>
</gene>
<protein>
    <recommendedName>
        <fullName evidence="2">HTH arsR-type domain-containing protein</fullName>
    </recommendedName>
</protein>
<name>A0A0F9ML11_9ZZZZ</name>